<evidence type="ECO:0000256" key="16">
    <source>
        <dbReference type="ARBA" id="ARBA00034438"/>
    </source>
</evidence>
<dbReference type="PROSITE" id="PS00518">
    <property type="entry name" value="ZF_RING_1"/>
    <property type="match status" value="1"/>
</dbReference>
<feature type="signal peptide" evidence="19">
    <location>
        <begin position="1"/>
        <end position="15"/>
    </location>
</feature>
<keyword evidence="7" id="KW-0479">Metal-binding</keyword>
<comment type="pathway">
    <text evidence="2">Protein modification; protein ubiquitination.</text>
</comment>
<keyword evidence="11" id="KW-0653">Protein transport</keyword>
<evidence type="ECO:0000256" key="12">
    <source>
        <dbReference type="ARBA" id="ARBA00022989"/>
    </source>
</evidence>
<protein>
    <recommendedName>
        <fullName evidence="17">RING-type E3 ubiquitin transferase (cysteine targeting)</fullName>
        <ecNumber evidence="17">2.3.2.36</ecNumber>
    </recommendedName>
    <alternativeName>
        <fullName evidence="15">Peroxin-2</fullName>
    </alternativeName>
</protein>
<evidence type="ECO:0000256" key="11">
    <source>
        <dbReference type="ARBA" id="ARBA00022927"/>
    </source>
</evidence>
<dbReference type="Proteomes" id="UP000886520">
    <property type="component" value="Chromosome 24"/>
</dbReference>
<comment type="similarity">
    <text evidence="3">Belongs to the pex2/pex10/pex12 family.</text>
</comment>
<dbReference type="GO" id="GO:0005778">
    <property type="term" value="C:peroxisomal membrane"/>
    <property type="evidence" value="ECO:0007669"/>
    <property type="project" value="UniProtKB-SubCell"/>
</dbReference>
<evidence type="ECO:0000256" key="7">
    <source>
        <dbReference type="ARBA" id="ARBA00022723"/>
    </source>
</evidence>
<evidence type="ECO:0000256" key="2">
    <source>
        <dbReference type="ARBA" id="ARBA00004906"/>
    </source>
</evidence>
<dbReference type="EMBL" id="JABFUD020000024">
    <property type="protein sequence ID" value="KAI5060359.1"/>
    <property type="molecule type" value="Genomic_DNA"/>
</dbReference>
<dbReference type="InterPro" id="IPR013083">
    <property type="entry name" value="Znf_RING/FYVE/PHD"/>
</dbReference>
<keyword evidence="9" id="KW-0833">Ubl conjugation pathway</keyword>
<dbReference type="Gene3D" id="3.30.40.10">
    <property type="entry name" value="Zinc/RING finger domain, C3HC4 (zinc finger)"/>
    <property type="match status" value="1"/>
</dbReference>
<dbReference type="PROSITE" id="PS50089">
    <property type="entry name" value="ZF_RING_2"/>
    <property type="match status" value="1"/>
</dbReference>
<keyword evidence="10" id="KW-0862">Zinc</keyword>
<keyword evidence="8 18" id="KW-0863">Zinc-finger</keyword>
<gene>
    <name evidence="21" type="ORF">GOP47_0024779</name>
</gene>
<keyword evidence="22" id="KW-1185">Reference proteome</keyword>
<dbReference type="GO" id="GO:0016558">
    <property type="term" value="P:protein import into peroxisome matrix"/>
    <property type="evidence" value="ECO:0007669"/>
    <property type="project" value="InterPro"/>
</dbReference>
<keyword evidence="6" id="KW-0812">Transmembrane</keyword>
<dbReference type="AlphaFoldDB" id="A0A9D4U4N6"/>
<evidence type="ECO:0000256" key="17">
    <source>
        <dbReference type="ARBA" id="ARBA00034523"/>
    </source>
</evidence>
<feature type="domain" description="RING-type" evidence="20">
    <location>
        <begin position="270"/>
        <end position="312"/>
    </location>
</feature>
<dbReference type="PANTHER" id="PTHR48178:SF1">
    <property type="entry name" value="PEROXISOME BIOGENESIS FACTOR 2"/>
    <property type="match status" value="1"/>
</dbReference>
<evidence type="ECO:0000256" key="9">
    <source>
        <dbReference type="ARBA" id="ARBA00022786"/>
    </source>
</evidence>
<feature type="chain" id="PRO_5038404712" description="RING-type E3 ubiquitin transferase (cysteine targeting)" evidence="19">
    <location>
        <begin position="16"/>
        <end position="324"/>
    </location>
</feature>
<evidence type="ECO:0000256" key="18">
    <source>
        <dbReference type="PROSITE-ProRule" id="PRU00175"/>
    </source>
</evidence>
<evidence type="ECO:0000313" key="21">
    <source>
        <dbReference type="EMBL" id="KAI5060359.1"/>
    </source>
</evidence>
<evidence type="ECO:0000259" key="20">
    <source>
        <dbReference type="PROSITE" id="PS50089"/>
    </source>
</evidence>
<evidence type="ECO:0000256" key="4">
    <source>
        <dbReference type="ARBA" id="ARBA00022448"/>
    </source>
</evidence>
<evidence type="ECO:0000256" key="8">
    <source>
        <dbReference type="ARBA" id="ARBA00022771"/>
    </source>
</evidence>
<dbReference type="Pfam" id="PF04757">
    <property type="entry name" value="Pex2_Pex12"/>
    <property type="match status" value="1"/>
</dbReference>
<dbReference type="InterPro" id="IPR017907">
    <property type="entry name" value="Znf_RING_CS"/>
</dbReference>
<dbReference type="EC" id="2.3.2.36" evidence="17"/>
<sequence>MLFLYLLLYLEEAAREKSSFKGARAFGGSAPTLQSQMASPWLRISRASQLDAAQSDQNDISMLKEQLKKVFSMMPNHFFSTYEPELMALLHLCVWRFSIWADKPTPGNASKNLRYKNDGAFQVLLNTGKVKTGLEGPGLSKMQKVGFLLFTVGVPYCWARLQNVEHSESQDMLVKRIEKFYKVANLANFILFLNTGWYRTIIDRVLKARLVYQKPNVIQIATSELFNRKLVWDELSELLLIFLPMLKRACMWMRSKWGSATRATTEEGSCVVCTAKPITIPYIARPCGHLYCYYCLSSRCSAYRSFQCAYCNQEVTSMERFVGP</sequence>
<accession>A0A9D4U4N6</accession>
<dbReference type="OrthoDB" id="1701437at2759"/>
<dbReference type="GO" id="GO:0008270">
    <property type="term" value="F:zinc ion binding"/>
    <property type="evidence" value="ECO:0007669"/>
    <property type="project" value="UniProtKB-KW"/>
</dbReference>
<dbReference type="InterPro" id="IPR006845">
    <property type="entry name" value="Pex_N"/>
</dbReference>
<evidence type="ECO:0000256" key="5">
    <source>
        <dbReference type="ARBA" id="ARBA00022679"/>
    </source>
</evidence>
<comment type="subcellular location">
    <subcellularLocation>
        <location evidence="1">Peroxisome membrane</location>
        <topology evidence="1">Multi-pass membrane protein</topology>
    </subcellularLocation>
</comment>
<evidence type="ECO:0000256" key="19">
    <source>
        <dbReference type="SAM" id="SignalP"/>
    </source>
</evidence>
<comment type="caution">
    <text evidence="21">The sequence shown here is derived from an EMBL/GenBank/DDBJ whole genome shotgun (WGS) entry which is preliminary data.</text>
</comment>
<evidence type="ECO:0000256" key="3">
    <source>
        <dbReference type="ARBA" id="ARBA00008704"/>
    </source>
</evidence>
<evidence type="ECO:0000313" key="22">
    <source>
        <dbReference type="Proteomes" id="UP000886520"/>
    </source>
</evidence>
<keyword evidence="12" id="KW-1133">Transmembrane helix</keyword>
<dbReference type="PANTHER" id="PTHR48178">
    <property type="entry name" value="PEROXISOME BIOGENESIS FACTOR 2"/>
    <property type="match status" value="1"/>
</dbReference>
<organism evidence="21 22">
    <name type="scientific">Adiantum capillus-veneris</name>
    <name type="common">Maidenhair fern</name>
    <dbReference type="NCBI Taxonomy" id="13818"/>
    <lineage>
        <taxon>Eukaryota</taxon>
        <taxon>Viridiplantae</taxon>
        <taxon>Streptophyta</taxon>
        <taxon>Embryophyta</taxon>
        <taxon>Tracheophyta</taxon>
        <taxon>Polypodiopsida</taxon>
        <taxon>Polypodiidae</taxon>
        <taxon>Polypodiales</taxon>
        <taxon>Pteridineae</taxon>
        <taxon>Pteridaceae</taxon>
        <taxon>Vittarioideae</taxon>
        <taxon>Adiantum</taxon>
    </lineage>
</organism>
<evidence type="ECO:0000256" key="14">
    <source>
        <dbReference type="ARBA" id="ARBA00023140"/>
    </source>
</evidence>
<dbReference type="InterPro" id="IPR001841">
    <property type="entry name" value="Znf_RING"/>
</dbReference>
<dbReference type="Pfam" id="PF13920">
    <property type="entry name" value="zf-C3HC4_3"/>
    <property type="match status" value="1"/>
</dbReference>
<comment type="catalytic activity">
    <reaction evidence="16">
        <text>[E2 ubiquitin-conjugating enzyme]-S-ubiquitinyl-L-cysteine + [acceptor protein]-L-cysteine = [E2 ubiquitin-conjugating enzyme]-L-cysteine + [acceptor protein]-S-ubiquitinyl-L-cysteine.</text>
        <dbReference type="EC" id="2.3.2.36"/>
    </reaction>
</comment>
<evidence type="ECO:0000256" key="6">
    <source>
        <dbReference type="ARBA" id="ARBA00022692"/>
    </source>
</evidence>
<keyword evidence="14" id="KW-0576">Peroxisome</keyword>
<dbReference type="SUPFAM" id="SSF57850">
    <property type="entry name" value="RING/U-box"/>
    <property type="match status" value="1"/>
</dbReference>
<reference evidence="21" key="1">
    <citation type="submission" date="2021-01" db="EMBL/GenBank/DDBJ databases">
        <title>Adiantum capillus-veneris genome.</title>
        <authorList>
            <person name="Fang Y."/>
            <person name="Liao Q."/>
        </authorList>
    </citation>
    <scope>NUCLEOTIDE SEQUENCE</scope>
    <source>
        <strain evidence="21">H3</strain>
        <tissue evidence="21">Leaf</tissue>
    </source>
</reference>
<keyword evidence="13" id="KW-0472">Membrane</keyword>
<evidence type="ECO:0000256" key="1">
    <source>
        <dbReference type="ARBA" id="ARBA00004585"/>
    </source>
</evidence>
<evidence type="ECO:0000256" key="15">
    <source>
        <dbReference type="ARBA" id="ARBA00032511"/>
    </source>
</evidence>
<evidence type="ECO:0000256" key="13">
    <source>
        <dbReference type="ARBA" id="ARBA00023136"/>
    </source>
</evidence>
<evidence type="ECO:0000256" key="10">
    <source>
        <dbReference type="ARBA" id="ARBA00022833"/>
    </source>
</evidence>
<dbReference type="InterPro" id="IPR025654">
    <property type="entry name" value="PEX2/10"/>
</dbReference>
<keyword evidence="4" id="KW-0813">Transport</keyword>
<keyword evidence="5" id="KW-0808">Transferase</keyword>
<dbReference type="GO" id="GO:0061630">
    <property type="term" value="F:ubiquitin protein ligase activity"/>
    <property type="evidence" value="ECO:0007669"/>
    <property type="project" value="UniProtKB-EC"/>
</dbReference>
<proteinExistence type="inferred from homology"/>
<name>A0A9D4U4N6_ADICA</name>
<keyword evidence="19" id="KW-0732">Signal</keyword>